<name>S9Q1U2_CYSF2</name>
<accession>S9Q1U2</accession>
<dbReference type="InterPro" id="IPR036097">
    <property type="entry name" value="HisK_dim/P_sf"/>
</dbReference>
<protein>
    <recommendedName>
        <fullName evidence="2">histidine kinase</fullName>
        <ecNumber evidence="2">2.7.13.3</ecNumber>
    </recommendedName>
</protein>
<dbReference type="CDD" id="cd00082">
    <property type="entry name" value="HisKA"/>
    <property type="match status" value="1"/>
</dbReference>
<dbReference type="RefSeq" id="WP_002623594.1">
    <property type="nucleotide sequence ID" value="NZ_ANAH02000073.1"/>
</dbReference>
<dbReference type="InterPro" id="IPR003661">
    <property type="entry name" value="HisK_dim/P_dom"/>
</dbReference>
<dbReference type="EC" id="2.7.13.3" evidence="2"/>
<reference evidence="5" key="1">
    <citation type="submission" date="2013-05" db="EMBL/GenBank/DDBJ databases">
        <title>Genome assembly of Cystobacter fuscus DSM 2262.</title>
        <authorList>
            <person name="Sharma G."/>
            <person name="Khatri I."/>
            <person name="Kaur C."/>
            <person name="Mayilraj S."/>
            <person name="Subramanian S."/>
        </authorList>
    </citation>
    <scope>NUCLEOTIDE SEQUENCE [LARGE SCALE GENOMIC DNA]</scope>
    <source>
        <strain evidence="5">DSM 2262</strain>
    </source>
</reference>
<evidence type="ECO:0000259" key="4">
    <source>
        <dbReference type="SMART" id="SM00388"/>
    </source>
</evidence>
<dbReference type="SMART" id="SM00388">
    <property type="entry name" value="HisKA"/>
    <property type="match status" value="1"/>
</dbReference>
<comment type="caution">
    <text evidence="5">The sequence shown here is derived from an EMBL/GenBank/DDBJ whole genome shotgun (WGS) entry which is preliminary data.</text>
</comment>
<dbReference type="Gene3D" id="1.10.287.130">
    <property type="match status" value="1"/>
</dbReference>
<evidence type="ECO:0000313" key="6">
    <source>
        <dbReference type="Proteomes" id="UP000011682"/>
    </source>
</evidence>
<evidence type="ECO:0000313" key="5">
    <source>
        <dbReference type="EMBL" id="EPX55269.1"/>
    </source>
</evidence>
<evidence type="ECO:0000256" key="2">
    <source>
        <dbReference type="ARBA" id="ARBA00012438"/>
    </source>
</evidence>
<dbReference type="GO" id="GO:0000155">
    <property type="term" value="F:phosphorelay sensor kinase activity"/>
    <property type="evidence" value="ECO:0007669"/>
    <property type="project" value="InterPro"/>
</dbReference>
<feature type="region of interest" description="Disordered" evidence="3">
    <location>
        <begin position="60"/>
        <end position="79"/>
    </location>
</feature>
<evidence type="ECO:0000256" key="3">
    <source>
        <dbReference type="SAM" id="MobiDB-lite"/>
    </source>
</evidence>
<keyword evidence="6" id="KW-1185">Reference proteome</keyword>
<dbReference type="EMBL" id="ANAH02000073">
    <property type="protein sequence ID" value="EPX55269.1"/>
    <property type="molecule type" value="Genomic_DNA"/>
</dbReference>
<dbReference type="SUPFAM" id="SSF47384">
    <property type="entry name" value="Homodimeric domain of signal transducing histidine kinase"/>
    <property type="match status" value="1"/>
</dbReference>
<proteinExistence type="predicted"/>
<feature type="domain" description="Signal transduction histidine kinase dimerisation/phosphoacceptor" evidence="4">
    <location>
        <begin position="3"/>
        <end position="72"/>
    </location>
</feature>
<gene>
    <name evidence="5" type="ORF">D187_009478</name>
</gene>
<dbReference type="Proteomes" id="UP000011682">
    <property type="component" value="Unassembled WGS sequence"/>
</dbReference>
<comment type="catalytic activity">
    <reaction evidence="1">
        <text>ATP + protein L-histidine = ADP + protein N-phospho-L-histidine.</text>
        <dbReference type="EC" id="2.7.13.3"/>
    </reaction>
</comment>
<dbReference type="eggNOG" id="COG2205">
    <property type="taxonomic scope" value="Bacteria"/>
</dbReference>
<dbReference type="AlphaFoldDB" id="S9Q1U2"/>
<sequence length="79" mass="8958">MQARDEFLSLASHELKTPLTTLKLQAQLLQRWVRKNDPQLIGKERLGQLAEQSNLGVGMFGSRHERSRGRILPPLPSGR</sequence>
<evidence type="ECO:0000256" key="1">
    <source>
        <dbReference type="ARBA" id="ARBA00000085"/>
    </source>
</evidence>
<organism evidence="5 6">
    <name type="scientific">Cystobacter fuscus (strain ATCC 25194 / DSM 2262 / NBRC 100088 / M29)</name>
    <dbReference type="NCBI Taxonomy" id="1242864"/>
    <lineage>
        <taxon>Bacteria</taxon>
        <taxon>Pseudomonadati</taxon>
        <taxon>Myxococcota</taxon>
        <taxon>Myxococcia</taxon>
        <taxon>Myxococcales</taxon>
        <taxon>Cystobacterineae</taxon>
        <taxon>Archangiaceae</taxon>
        <taxon>Cystobacter</taxon>
    </lineage>
</organism>
<dbReference type="Pfam" id="PF00512">
    <property type="entry name" value="HisKA"/>
    <property type="match status" value="1"/>
</dbReference>